<evidence type="ECO:0000313" key="2">
    <source>
        <dbReference type="Proteomes" id="UP000191672"/>
    </source>
</evidence>
<evidence type="ECO:0008006" key="3">
    <source>
        <dbReference type="Google" id="ProtNLM"/>
    </source>
</evidence>
<organism evidence="1 2">
    <name type="scientific">Penicillium antarcticum</name>
    <dbReference type="NCBI Taxonomy" id="416450"/>
    <lineage>
        <taxon>Eukaryota</taxon>
        <taxon>Fungi</taxon>
        <taxon>Dikarya</taxon>
        <taxon>Ascomycota</taxon>
        <taxon>Pezizomycotina</taxon>
        <taxon>Eurotiomycetes</taxon>
        <taxon>Eurotiomycetidae</taxon>
        <taxon>Eurotiales</taxon>
        <taxon>Aspergillaceae</taxon>
        <taxon>Penicillium</taxon>
    </lineage>
</organism>
<dbReference type="EMBL" id="MDYN01000001">
    <property type="protein sequence ID" value="OQD90704.1"/>
    <property type="molecule type" value="Genomic_DNA"/>
</dbReference>
<dbReference type="PANTHER" id="PTHR42052:SF1">
    <property type="entry name" value="ABM DOMAIN-CONTAINING PROTEIN"/>
    <property type="match status" value="1"/>
</dbReference>
<evidence type="ECO:0000313" key="1">
    <source>
        <dbReference type="EMBL" id="OQD90704.1"/>
    </source>
</evidence>
<keyword evidence="2" id="KW-1185">Reference proteome</keyword>
<dbReference type="PANTHER" id="PTHR42052">
    <property type="entry name" value="ABM DOMAIN-CONTAINING PROTEIN"/>
    <property type="match status" value="1"/>
</dbReference>
<reference evidence="2" key="1">
    <citation type="journal article" date="2017" name="Nat. Microbiol.">
        <title>Global analysis of biosynthetic gene clusters reveals vast potential of secondary metabolite production in Penicillium species.</title>
        <authorList>
            <person name="Nielsen J.C."/>
            <person name="Grijseels S."/>
            <person name="Prigent S."/>
            <person name="Ji B."/>
            <person name="Dainat J."/>
            <person name="Nielsen K.F."/>
            <person name="Frisvad J.C."/>
            <person name="Workman M."/>
            <person name="Nielsen J."/>
        </authorList>
    </citation>
    <scope>NUCLEOTIDE SEQUENCE [LARGE SCALE GENOMIC DNA]</scope>
    <source>
        <strain evidence="2">IBT 31811</strain>
    </source>
</reference>
<dbReference type="Gene3D" id="3.30.70.100">
    <property type="match status" value="2"/>
</dbReference>
<dbReference type="OrthoDB" id="3542212at2759"/>
<accession>A0A1V6QN84</accession>
<sequence length="203" mass="23061">MPVTEIALLRLNKEVLLLSTKAGLVGAQEAQSRHSNYQVHLLREIEDPACIYLLGGWESIEEHMNDWIPSETNQTLLQKLRGDLEVKWMFHLDIEPSTSQIPLDAPILAICRYFVDPKNKAEFDSVLKAAVPHLGAYTALFTHDGGWRIDKEGDDDEYVHFSGWNEVKDHVGFGESEGLKEFGKIKGLVKGVEIRHVRSEKWL</sequence>
<dbReference type="Proteomes" id="UP000191672">
    <property type="component" value="Unassembled WGS sequence"/>
</dbReference>
<proteinExistence type="predicted"/>
<dbReference type="AlphaFoldDB" id="A0A1V6QN84"/>
<name>A0A1V6QN84_9EURO</name>
<protein>
    <recommendedName>
        <fullName evidence="3">ABM domain-containing protein</fullName>
    </recommendedName>
</protein>
<gene>
    <name evidence="1" type="ORF">PENANT_c001G01370</name>
</gene>
<comment type="caution">
    <text evidence="1">The sequence shown here is derived from an EMBL/GenBank/DDBJ whole genome shotgun (WGS) entry which is preliminary data.</text>
</comment>